<evidence type="ECO:0000313" key="3">
    <source>
        <dbReference type="EMBL" id="KAK3363622.1"/>
    </source>
</evidence>
<evidence type="ECO:0000256" key="1">
    <source>
        <dbReference type="SAM" id="MobiDB-lite"/>
    </source>
</evidence>
<dbReference type="AlphaFoldDB" id="A0AAJ0HVF5"/>
<dbReference type="EMBL" id="JAUIQD010000001">
    <property type="protein sequence ID" value="KAK3363622.1"/>
    <property type="molecule type" value="Genomic_DNA"/>
</dbReference>
<reference evidence="3" key="1">
    <citation type="journal article" date="2023" name="Mol. Phylogenet. Evol.">
        <title>Genome-scale phylogeny and comparative genomics of the fungal order Sordariales.</title>
        <authorList>
            <person name="Hensen N."/>
            <person name="Bonometti L."/>
            <person name="Westerberg I."/>
            <person name="Brannstrom I.O."/>
            <person name="Guillou S."/>
            <person name="Cros-Aarteil S."/>
            <person name="Calhoun S."/>
            <person name="Haridas S."/>
            <person name="Kuo A."/>
            <person name="Mondo S."/>
            <person name="Pangilinan J."/>
            <person name="Riley R."/>
            <person name="LaButti K."/>
            <person name="Andreopoulos B."/>
            <person name="Lipzen A."/>
            <person name="Chen C."/>
            <person name="Yan M."/>
            <person name="Daum C."/>
            <person name="Ng V."/>
            <person name="Clum A."/>
            <person name="Steindorff A."/>
            <person name="Ohm R.A."/>
            <person name="Martin F."/>
            <person name="Silar P."/>
            <person name="Natvig D.O."/>
            <person name="Lalanne C."/>
            <person name="Gautier V."/>
            <person name="Ament-Velasquez S.L."/>
            <person name="Kruys A."/>
            <person name="Hutchinson M.I."/>
            <person name="Powell A.J."/>
            <person name="Barry K."/>
            <person name="Miller A.N."/>
            <person name="Grigoriev I.V."/>
            <person name="Debuchy R."/>
            <person name="Gladieux P."/>
            <person name="Hiltunen Thoren M."/>
            <person name="Johannesson H."/>
        </authorList>
    </citation>
    <scope>NUCLEOTIDE SEQUENCE</scope>
    <source>
        <strain evidence="3">CBS 955.72</strain>
    </source>
</reference>
<keyword evidence="4" id="KW-1185">Reference proteome</keyword>
<protein>
    <recommendedName>
        <fullName evidence="5">Secreted protein</fullName>
    </recommendedName>
</protein>
<organism evidence="3 4">
    <name type="scientific">Lasiosphaeria hispida</name>
    <dbReference type="NCBI Taxonomy" id="260671"/>
    <lineage>
        <taxon>Eukaryota</taxon>
        <taxon>Fungi</taxon>
        <taxon>Dikarya</taxon>
        <taxon>Ascomycota</taxon>
        <taxon>Pezizomycotina</taxon>
        <taxon>Sordariomycetes</taxon>
        <taxon>Sordariomycetidae</taxon>
        <taxon>Sordariales</taxon>
        <taxon>Lasiosphaeriaceae</taxon>
        <taxon>Lasiosphaeria</taxon>
    </lineage>
</organism>
<evidence type="ECO:0000313" key="4">
    <source>
        <dbReference type="Proteomes" id="UP001275084"/>
    </source>
</evidence>
<evidence type="ECO:0008006" key="5">
    <source>
        <dbReference type="Google" id="ProtNLM"/>
    </source>
</evidence>
<reference evidence="3" key="2">
    <citation type="submission" date="2023-06" db="EMBL/GenBank/DDBJ databases">
        <authorList>
            <consortium name="Lawrence Berkeley National Laboratory"/>
            <person name="Haridas S."/>
            <person name="Hensen N."/>
            <person name="Bonometti L."/>
            <person name="Westerberg I."/>
            <person name="Brannstrom I.O."/>
            <person name="Guillou S."/>
            <person name="Cros-Aarteil S."/>
            <person name="Calhoun S."/>
            <person name="Kuo A."/>
            <person name="Mondo S."/>
            <person name="Pangilinan J."/>
            <person name="Riley R."/>
            <person name="Labutti K."/>
            <person name="Andreopoulos B."/>
            <person name="Lipzen A."/>
            <person name="Chen C."/>
            <person name="Yanf M."/>
            <person name="Daum C."/>
            <person name="Ng V."/>
            <person name="Clum A."/>
            <person name="Steindorff A."/>
            <person name="Ohm R."/>
            <person name="Martin F."/>
            <person name="Silar P."/>
            <person name="Natvig D."/>
            <person name="Lalanne C."/>
            <person name="Gautier V."/>
            <person name="Ament-Velasquez S.L."/>
            <person name="Kruys A."/>
            <person name="Hutchinson M.I."/>
            <person name="Powell A.J."/>
            <person name="Barry K."/>
            <person name="Miller A.N."/>
            <person name="Grigoriev I.V."/>
            <person name="Debuchy R."/>
            <person name="Gladieux P."/>
            <person name="Thoren M.H."/>
            <person name="Johannesson H."/>
        </authorList>
    </citation>
    <scope>NUCLEOTIDE SEQUENCE</scope>
    <source>
        <strain evidence="3">CBS 955.72</strain>
    </source>
</reference>
<proteinExistence type="predicted"/>
<keyword evidence="2" id="KW-0732">Signal</keyword>
<feature type="signal peptide" evidence="2">
    <location>
        <begin position="1"/>
        <end position="25"/>
    </location>
</feature>
<gene>
    <name evidence="3" type="ORF">B0T25DRAFT_49980</name>
</gene>
<evidence type="ECO:0000256" key="2">
    <source>
        <dbReference type="SAM" id="SignalP"/>
    </source>
</evidence>
<sequence length="85" mass="9180">MPLNHCLFLNAVHVAVLLPSLPSHARIAASNMCVDTLQTHLNSTDIVERTAINPGCRDEMAPLPHRSITGRHRGDATETSETQAG</sequence>
<dbReference type="Proteomes" id="UP001275084">
    <property type="component" value="Unassembled WGS sequence"/>
</dbReference>
<feature type="region of interest" description="Disordered" evidence="1">
    <location>
        <begin position="55"/>
        <end position="85"/>
    </location>
</feature>
<feature type="chain" id="PRO_5042506916" description="Secreted protein" evidence="2">
    <location>
        <begin position="26"/>
        <end position="85"/>
    </location>
</feature>
<name>A0AAJ0HVF5_9PEZI</name>
<comment type="caution">
    <text evidence="3">The sequence shown here is derived from an EMBL/GenBank/DDBJ whole genome shotgun (WGS) entry which is preliminary data.</text>
</comment>
<accession>A0AAJ0HVF5</accession>